<dbReference type="InterPro" id="IPR029460">
    <property type="entry name" value="DNAPol_HHH"/>
</dbReference>
<evidence type="ECO:0000256" key="2">
    <source>
        <dbReference type="ARBA" id="ARBA00012417"/>
    </source>
</evidence>
<gene>
    <name evidence="11" type="ordered locus">Rumal_3286</name>
</gene>
<reference evidence="12" key="1">
    <citation type="journal article" date="2011" name="J. Bacteriol.">
        <title>Complete genome of the cellulolytic ruminal bacterium Ruminococcus albus 7.</title>
        <authorList>
            <person name="Suen G."/>
            <person name="Stevenson D.M."/>
            <person name="Bruce D.C."/>
            <person name="Chertkov O."/>
            <person name="Copeland A."/>
            <person name="Cheng J.F."/>
            <person name="Detter C."/>
            <person name="Detter J.C."/>
            <person name="Goodwin L.A."/>
            <person name="Han C.S."/>
            <person name="Hauser L.J."/>
            <person name="Ivanova N.N."/>
            <person name="Kyrpides N.C."/>
            <person name="Land M.L."/>
            <person name="Lapidus A."/>
            <person name="Lucas S."/>
            <person name="Ovchinnikova G."/>
            <person name="Pitluck S."/>
            <person name="Tapia R."/>
            <person name="Woyke T."/>
            <person name="Boyum J."/>
            <person name="Mead D."/>
            <person name="Weimer P.J."/>
        </authorList>
    </citation>
    <scope>NUCLEOTIDE SEQUENCE [LARGE SCALE GENOMIC DNA]</scope>
    <source>
        <strain evidence="12">ATCC 27210 / DSM 20455 / JCM 14654 / NCDO 2250 / 7</strain>
        <plasmid evidence="12">pRUMAL01</plasmid>
    </source>
</reference>
<dbReference type="eggNOG" id="COG0587">
    <property type="taxonomic scope" value="Bacteria"/>
</dbReference>
<dbReference type="Pfam" id="PF07733">
    <property type="entry name" value="DNA_pol3_alpha"/>
    <property type="match status" value="1"/>
</dbReference>
<evidence type="ECO:0000256" key="8">
    <source>
        <dbReference type="ARBA" id="ARBA00049244"/>
    </source>
</evidence>
<evidence type="ECO:0000259" key="10">
    <source>
        <dbReference type="SMART" id="SM00481"/>
    </source>
</evidence>
<dbReference type="Proteomes" id="UP000006919">
    <property type="component" value="Plasmid pRUMAL01"/>
</dbReference>
<feature type="coiled-coil region" evidence="9">
    <location>
        <begin position="150"/>
        <end position="250"/>
    </location>
</feature>
<comment type="function">
    <text evidence="7">DNA polymerase III is a complex, multichain enzyme responsible for most of the replicative synthesis in bacteria. This DNA polymerase also exhibits 3' to 5' exonuclease activity. The alpha chain is the DNA polymerase.</text>
</comment>
<evidence type="ECO:0000313" key="12">
    <source>
        <dbReference type="Proteomes" id="UP000006919"/>
    </source>
</evidence>
<dbReference type="GO" id="GO:0003887">
    <property type="term" value="F:DNA-directed DNA polymerase activity"/>
    <property type="evidence" value="ECO:0007669"/>
    <property type="project" value="UniProtKB-KW"/>
</dbReference>
<dbReference type="Pfam" id="PF14579">
    <property type="entry name" value="HHH_6"/>
    <property type="match status" value="1"/>
</dbReference>
<feature type="domain" description="Polymerase/histidinol phosphatase N-terminal" evidence="10">
    <location>
        <begin position="9"/>
        <end position="74"/>
    </location>
</feature>
<dbReference type="HOGENOM" id="CLU_001600_0_1_9"/>
<dbReference type="Pfam" id="PF02811">
    <property type="entry name" value="PHP"/>
    <property type="match status" value="1"/>
</dbReference>
<evidence type="ECO:0000256" key="4">
    <source>
        <dbReference type="ARBA" id="ARBA00022695"/>
    </source>
</evidence>
<dbReference type="Pfam" id="PF01336">
    <property type="entry name" value="tRNA_anti-codon"/>
    <property type="match status" value="1"/>
</dbReference>
<dbReference type="Gene3D" id="1.10.150.870">
    <property type="match status" value="1"/>
</dbReference>
<accession>E6UJA3</accession>
<dbReference type="OrthoDB" id="1863991at2"/>
<evidence type="ECO:0000256" key="5">
    <source>
        <dbReference type="ARBA" id="ARBA00022705"/>
    </source>
</evidence>
<dbReference type="InterPro" id="IPR004365">
    <property type="entry name" value="NA-bd_OB_tRNA"/>
</dbReference>
<dbReference type="SMART" id="SM00481">
    <property type="entry name" value="POLIIIAc"/>
    <property type="match status" value="1"/>
</dbReference>
<dbReference type="SUPFAM" id="SSF89550">
    <property type="entry name" value="PHP domain-like"/>
    <property type="match status" value="1"/>
</dbReference>
<dbReference type="InterPro" id="IPR016195">
    <property type="entry name" value="Pol/histidinol_Pase-like"/>
</dbReference>
<comment type="catalytic activity">
    <reaction evidence="8">
        <text>DNA(n) + a 2'-deoxyribonucleoside 5'-triphosphate = DNA(n+1) + diphosphate</text>
        <dbReference type="Rhea" id="RHEA:22508"/>
        <dbReference type="Rhea" id="RHEA-COMP:17339"/>
        <dbReference type="Rhea" id="RHEA-COMP:17340"/>
        <dbReference type="ChEBI" id="CHEBI:33019"/>
        <dbReference type="ChEBI" id="CHEBI:61560"/>
        <dbReference type="ChEBI" id="CHEBI:173112"/>
        <dbReference type="EC" id="2.7.7.7"/>
    </reaction>
</comment>
<geneLocation type="plasmid" evidence="11 12">
    <name>pRUMAL01</name>
</geneLocation>
<keyword evidence="5" id="KW-0235">DNA replication</keyword>
<keyword evidence="4 11" id="KW-0548">Nucleotidyltransferase</keyword>
<dbReference type="InterPro" id="IPR040982">
    <property type="entry name" value="DNA_pol3_finger"/>
</dbReference>
<evidence type="ECO:0000256" key="3">
    <source>
        <dbReference type="ARBA" id="ARBA00022679"/>
    </source>
</evidence>
<dbReference type="GO" id="GO:0006260">
    <property type="term" value="P:DNA replication"/>
    <property type="evidence" value="ECO:0007669"/>
    <property type="project" value="UniProtKB-KW"/>
</dbReference>
<dbReference type="InterPro" id="IPR003141">
    <property type="entry name" value="Pol/His_phosphatase_N"/>
</dbReference>
<protein>
    <recommendedName>
        <fullName evidence="2">DNA-directed DNA polymerase</fullName>
        <ecNumber evidence="2">2.7.7.7</ecNumber>
    </recommendedName>
</protein>
<evidence type="ECO:0000256" key="1">
    <source>
        <dbReference type="ARBA" id="ARBA00004496"/>
    </source>
</evidence>
<evidence type="ECO:0000256" key="6">
    <source>
        <dbReference type="ARBA" id="ARBA00022932"/>
    </source>
</evidence>
<dbReference type="PANTHER" id="PTHR32294:SF0">
    <property type="entry name" value="DNA POLYMERASE III SUBUNIT ALPHA"/>
    <property type="match status" value="1"/>
</dbReference>
<evidence type="ECO:0000313" key="11">
    <source>
        <dbReference type="EMBL" id="ADU23749.1"/>
    </source>
</evidence>
<dbReference type="GO" id="GO:0003676">
    <property type="term" value="F:nucleic acid binding"/>
    <property type="evidence" value="ECO:0007669"/>
    <property type="project" value="InterPro"/>
</dbReference>
<dbReference type="InterPro" id="IPR004013">
    <property type="entry name" value="PHP_dom"/>
</dbReference>
<dbReference type="Pfam" id="PF17657">
    <property type="entry name" value="DNA_pol3_finger"/>
    <property type="match status" value="1"/>
</dbReference>
<dbReference type="GO" id="GO:0005737">
    <property type="term" value="C:cytoplasm"/>
    <property type="evidence" value="ECO:0007669"/>
    <property type="project" value="UniProtKB-SubCell"/>
</dbReference>
<name>E6UJA3_RUMA7</name>
<dbReference type="EC" id="2.7.7.7" evidence="2"/>
<comment type="subcellular location">
    <subcellularLocation>
        <location evidence="1">Cytoplasm</location>
    </subcellularLocation>
</comment>
<dbReference type="NCBIfam" id="TIGR00594">
    <property type="entry name" value="polc"/>
    <property type="match status" value="1"/>
</dbReference>
<dbReference type="RefSeq" id="WP_013483299.1">
    <property type="nucleotide sequence ID" value="NC_014824.1"/>
</dbReference>
<dbReference type="PANTHER" id="PTHR32294">
    <property type="entry name" value="DNA POLYMERASE III SUBUNIT ALPHA"/>
    <property type="match status" value="1"/>
</dbReference>
<dbReference type="InterPro" id="IPR011708">
    <property type="entry name" value="DNA_pol3_alpha_NTPase_dom"/>
</dbReference>
<keyword evidence="3 11" id="KW-0808">Transferase</keyword>
<feature type="coiled-coil region" evidence="9">
    <location>
        <begin position="1071"/>
        <end position="1124"/>
    </location>
</feature>
<evidence type="ECO:0000256" key="9">
    <source>
        <dbReference type="SAM" id="Coils"/>
    </source>
</evidence>
<dbReference type="CDD" id="cd04485">
    <property type="entry name" value="DnaE_OBF"/>
    <property type="match status" value="1"/>
</dbReference>
<dbReference type="KEGG" id="ral:Rumal_3286"/>
<dbReference type="SUPFAM" id="SSF160975">
    <property type="entry name" value="AF1531-like"/>
    <property type="match status" value="1"/>
</dbReference>
<proteinExistence type="predicted"/>
<evidence type="ECO:0000256" key="7">
    <source>
        <dbReference type="ARBA" id="ARBA00025611"/>
    </source>
</evidence>
<dbReference type="Gene3D" id="2.40.50.140">
    <property type="entry name" value="Nucleic acid-binding proteins"/>
    <property type="match status" value="1"/>
</dbReference>
<dbReference type="EMBL" id="CP002404">
    <property type="protein sequence ID" value="ADU23749.1"/>
    <property type="molecule type" value="Genomic_DNA"/>
</dbReference>
<dbReference type="GO" id="GO:0008408">
    <property type="term" value="F:3'-5' exonuclease activity"/>
    <property type="evidence" value="ECO:0007669"/>
    <property type="project" value="InterPro"/>
</dbReference>
<organism evidence="11 12">
    <name type="scientific">Ruminococcus albus (strain ATCC 27210 / DSM 20455 / JCM 14654 / NCDO 2250 / 7)</name>
    <dbReference type="NCBI Taxonomy" id="697329"/>
    <lineage>
        <taxon>Bacteria</taxon>
        <taxon>Bacillati</taxon>
        <taxon>Bacillota</taxon>
        <taxon>Clostridia</taxon>
        <taxon>Eubacteriales</taxon>
        <taxon>Oscillospiraceae</taxon>
        <taxon>Ruminococcus</taxon>
    </lineage>
</organism>
<dbReference type="Gene3D" id="3.20.20.140">
    <property type="entry name" value="Metal-dependent hydrolases"/>
    <property type="match status" value="2"/>
</dbReference>
<dbReference type="InterPro" id="IPR004805">
    <property type="entry name" value="DnaE2/DnaE/PolC"/>
</dbReference>
<keyword evidence="6" id="KW-0239">DNA-directed DNA polymerase</keyword>
<keyword evidence="11" id="KW-0614">Plasmid</keyword>
<dbReference type="InterPro" id="IPR012340">
    <property type="entry name" value="NA-bd_OB-fold"/>
</dbReference>
<keyword evidence="9" id="KW-0175">Coiled coil</keyword>
<dbReference type="SUPFAM" id="SSF50249">
    <property type="entry name" value="Nucleic acid-binding proteins"/>
    <property type="match status" value="1"/>
</dbReference>
<sequence length="1347" mass="152360">MGKIKTLLLHNHTDNSIKDGAQTPKELVQRAKELDAPAVTLTDHGVLTGIFEFMNACEEENIKGIPGVEAYIKEDEDETRRHLVILAKDAQGYKAIEKAVTESNQRLVTIPSMKKDIPTMNKAILTKWFGEGAMGHDHTIATSACVQGVIATELTQNNKYQKNIDKALEKRKNYHNPSSTIFIELSKKLEDASAKDKEMKEKQKELKKEANLATKKAENYMKKKEGTPDYDEAKAAYDNLIERKELAAKELITVQSELAVCKKHINEIKSKIKPLKDSFANYTKYDSIVKEYEAKLLDEKTLLENARKEALYYSELFGKNNFFIELQFHGFEDEQYVFPRLCNIAKGLNIPCVPANDAHYTYKTDAKRREMLVADSFKKIIETLDERSCQLFIKSDEELTEALTQILTKKDVEQAFENLRLIADNCNVVLPKEHHYPVYHLPEGETDSSYIRKLVLEGVEKRYPGGKASDGTVWDQEHINRMESELEIIGKMGYNHYHLVVQDYLNFGRKLGFNCPEGVGYTIGPGRGSAVGSLVCYLLGITDLDPLKYNLFFERYLNPERVSMPDIDADFANFVREDCIDYMREKYGVEGVCGVTTKGTLGIKAAILLAGRVNPKTHDDVQRVRAISKLVPKGAKHFTDLIDVADKSKGDIKSFMLSKYSAGSIERQIIEDASSVEGLTVNYGRHAAAVIISDTGNVSDQVALMSTGGAWAVQCTKEEAEAEVGLLKMDFLGLINLDIITATLRKIYRNTRRKINMNTDVHFEDEVFEGIFSTGNTDAVFQFSSDGMKQMLKEFRPSSFEDIILLVAAYRPGPMQYLSDIIAVKHGRKPESYAIPELKPILNGTYGKTVYQEQVQEIFKKLAGYSLGQADLVRRAMSKKKLKELAKEKESFLHGDPERGIKGCIANGINEADANILFDEMMDFASYAFNKSHAAAYAYVAYQTAWLKYHYPTEYMAAVMEHSKYDKLPMYIYNSRDMGLTVKIPDINKSDVGFIAEKDSIIFGFSGMKGVGDVDIEKIIEERKKGEFKSLKNFISRTNLSIDTLKNLVFGGAFDCFGQTRKSMFSYVESLKDIKSEIESIQSKIDVLTEKMNEDASEKDKKKLRELEKNCDEYKTKYQDLICEQGYEDKIGRLTAERNILGTFISDHPINSYKLENSVKIKDLQPGNDITVYGLITDFRLLTKKSTGENFCSFNLDDGTGVIQAMVFTKAYENFGEKLVENEVVCLTGFIKEETVQSFSNSEEDDADEEKILKFYANNIGKKPIKKQYSILLVLKTSAMLLANTIDGKKLIDYITENYESPNGIGYNLLVYDETFSQIRRTDKGLIVKSSILMDKNLKTQKVQIME</sequence>